<protein>
    <submittedName>
        <fullName evidence="3">DUF1285 domain-containing protein</fullName>
    </submittedName>
</protein>
<dbReference type="Gene3D" id="3.10.540.10">
    <property type="entry name" value="duf1285 like domain"/>
    <property type="match status" value="1"/>
</dbReference>
<accession>A0A7X1FX88</accession>
<gene>
    <name evidence="3" type="ORF">H7F53_06030</name>
</gene>
<dbReference type="InterPro" id="IPR023361">
    <property type="entry name" value="DUF1285_beta_roll_sf"/>
</dbReference>
<dbReference type="Gene3D" id="2.30.270.10">
    <property type="entry name" value="duf1285 protein"/>
    <property type="match status" value="1"/>
</dbReference>
<feature type="domain" description="DUF1285" evidence="1">
    <location>
        <begin position="27"/>
        <end position="94"/>
    </location>
</feature>
<feature type="domain" description="DUF1285" evidence="2">
    <location>
        <begin position="95"/>
        <end position="177"/>
    </location>
</feature>
<evidence type="ECO:0000259" key="1">
    <source>
        <dbReference type="Pfam" id="PF06938"/>
    </source>
</evidence>
<dbReference type="AlphaFoldDB" id="A0A7X1FX88"/>
<dbReference type="Pfam" id="PF06938">
    <property type="entry name" value="DUF1285_N"/>
    <property type="match status" value="1"/>
</dbReference>
<keyword evidence="4" id="KW-1185">Reference proteome</keyword>
<dbReference type="Pfam" id="PF21028">
    <property type="entry name" value="DUF1285_C"/>
    <property type="match status" value="1"/>
</dbReference>
<dbReference type="Proteomes" id="UP000551327">
    <property type="component" value="Unassembled WGS sequence"/>
</dbReference>
<organism evidence="3 4">
    <name type="scientific">Novosphingobium piscinae</name>
    <dbReference type="NCBI Taxonomy" id="1507448"/>
    <lineage>
        <taxon>Bacteria</taxon>
        <taxon>Pseudomonadati</taxon>
        <taxon>Pseudomonadota</taxon>
        <taxon>Alphaproteobacteria</taxon>
        <taxon>Sphingomonadales</taxon>
        <taxon>Sphingomonadaceae</taxon>
        <taxon>Novosphingobium</taxon>
    </lineage>
</organism>
<dbReference type="EMBL" id="JACLAX010000004">
    <property type="protein sequence ID" value="MBC2668693.1"/>
    <property type="molecule type" value="Genomic_DNA"/>
</dbReference>
<dbReference type="InterPro" id="IPR048342">
    <property type="entry name" value="DUF1285_C"/>
</dbReference>
<name>A0A7X1FX88_9SPHN</name>
<evidence type="ECO:0000313" key="3">
    <source>
        <dbReference type="EMBL" id="MBC2668693.1"/>
    </source>
</evidence>
<comment type="caution">
    <text evidence="3">The sequence shown here is derived from an EMBL/GenBank/DDBJ whole genome shotgun (WGS) entry which is preliminary data.</text>
</comment>
<proteinExistence type="predicted"/>
<dbReference type="RefSeq" id="WP_185678568.1">
    <property type="nucleotide sequence ID" value="NZ_JACLAX010000004.1"/>
</dbReference>
<evidence type="ECO:0000313" key="4">
    <source>
        <dbReference type="Proteomes" id="UP000551327"/>
    </source>
</evidence>
<evidence type="ECO:0000259" key="2">
    <source>
        <dbReference type="Pfam" id="PF21028"/>
    </source>
</evidence>
<sequence length="180" mass="19691">MPYEPPPELTALSLGEIADLVTARRLPPVTDWTPSETLDSGIEIRADGSWYHEGGRIERPAMVRAFSSLLMRDAAGDYWLCTPHQRHAVQVVDAAFVAVDVVAREGALVFRLNTDDLIVAGPDHPLRAAGTAEQPAIYLGVRHGCEARINRSTWLQLVELADGDDWAVTSQGLRFPLVPA</sequence>
<dbReference type="InterPro" id="IPR048341">
    <property type="entry name" value="DUF1285_N"/>
</dbReference>
<reference evidence="3 4" key="1">
    <citation type="submission" date="2020-08" db="EMBL/GenBank/DDBJ databases">
        <title>The genome sequence of type strain Novosphingobium piscinae KCTC 42194.</title>
        <authorList>
            <person name="Liu Y."/>
        </authorList>
    </citation>
    <scope>NUCLEOTIDE SEQUENCE [LARGE SCALE GENOMIC DNA]</scope>
    <source>
        <strain evidence="3 4">KCTC 42194</strain>
    </source>
</reference>